<dbReference type="EMBL" id="SDOV01000007">
    <property type="protein sequence ID" value="KAH7639283.1"/>
    <property type="molecule type" value="Genomic_DNA"/>
</dbReference>
<protein>
    <submittedName>
        <fullName evidence="3">Uncharacterized protein</fullName>
    </submittedName>
</protein>
<evidence type="ECO:0000313" key="4">
    <source>
        <dbReference type="Proteomes" id="UP000790347"/>
    </source>
</evidence>
<feature type="transmembrane region" description="Helical" evidence="1">
    <location>
        <begin position="122"/>
        <end position="143"/>
    </location>
</feature>
<dbReference type="EMBL" id="ASGP02000002">
    <property type="protein sequence ID" value="KAH9522156.1"/>
    <property type="molecule type" value="Genomic_DNA"/>
</dbReference>
<organism evidence="3 4">
    <name type="scientific">Dermatophagoides farinae</name>
    <name type="common">American house dust mite</name>
    <dbReference type="NCBI Taxonomy" id="6954"/>
    <lineage>
        <taxon>Eukaryota</taxon>
        <taxon>Metazoa</taxon>
        <taxon>Ecdysozoa</taxon>
        <taxon>Arthropoda</taxon>
        <taxon>Chelicerata</taxon>
        <taxon>Arachnida</taxon>
        <taxon>Acari</taxon>
        <taxon>Acariformes</taxon>
        <taxon>Sarcoptiformes</taxon>
        <taxon>Astigmata</taxon>
        <taxon>Psoroptidia</taxon>
        <taxon>Analgoidea</taxon>
        <taxon>Pyroglyphidae</taxon>
        <taxon>Dermatophagoidinae</taxon>
        <taxon>Dermatophagoides</taxon>
    </lineage>
</organism>
<sequence length="427" mass="50858">MLHFRDSSMILLSPSTIKTTTTTMQNDRQSLNLPSNPYNLLLDRMIDHNLLPYNNREQLFQTYQYDRKKFMKMLALLLLPTIFNLLRFGLNSMERNYHIDLVARFRYRPFIWYEAKSQTLHLTFAIVFICLTSMYGISFKIFIDPSNAKHVFKGFEHLNRCYENMVKRMKGMRLPHLSNMIPVSLMQIFLALSHETNHWFGFNTMSPTPDCSPKAFCFTAHLYNHILILYKLFIKSFTIVSLFFTCLDTFIGYYKSKRPHLPWLFHPQMIIMDSVFIFQIHQIMVISSYWLHFIIMSVYSYRWRFNLIRLNFIRTKQMIFLRKTPIAMHMKIELMRSIFRINEEIIRLSGTMKPFLVIFYTFYLFSQDMLLFLFINAKSNSFLGLVVGSVIGFTTSYALGLFGALARLNYYSRSMIPIIRHCLYDGY</sequence>
<keyword evidence="1" id="KW-1133">Transmembrane helix</keyword>
<reference evidence="3" key="4">
    <citation type="journal article" date="2022" name="Res Sq">
        <title>Comparative Genomics Reveals Insights into the Divergent Evolution of Astigmatic Mites and Household Pest Adaptations.</title>
        <authorList>
            <person name="Xiong Q."/>
            <person name="Wan A.T.-Y."/>
            <person name="Liu X.-Y."/>
            <person name="Fung C.S.-H."/>
            <person name="Xiao X."/>
            <person name="Malainual N."/>
            <person name="Hou J."/>
            <person name="Wang L."/>
            <person name="Wang M."/>
            <person name="Yang K."/>
            <person name="Cui Y."/>
            <person name="Leung E."/>
            <person name="Nong W."/>
            <person name="Shin S.-K."/>
            <person name="Au S."/>
            <person name="Jeong K.Y."/>
            <person name="Chew F.T."/>
            <person name="Hui J."/>
            <person name="Leung T.F."/>
            <person name="Tungtrongchitr A."/>
            <person name="Zhong N."/>
            <person name="Liu Z."/>
            <person name="Tsui S."/>
        </authorList>
    </citation>
    <scope>NUCLEOTIDE SEQUENCE</scope>
    <source>
        <strain evidence="3">Derf</strain>
        <tissue evidence="3">Whole organism</tissue>
    </source>
</reference>
<comment type="caution">
    <text evidence="3">The sequence shown here is derived from an EMBL/GenBank/DDBJ whole genome shotgun (WGS) entry which is preliminary data.</text>
</comment>
<evidence type="ECO:0000256" key="1">
    <source>
        <dbReference type="SAM" id="Phobius"/>
    </source>
</evidence>
<reference evidence="2" key="2">
    <citation type="submission" date="2020-06" db="EMBL/GenBank/DDBJ databases">
        <authorList>
            <person name="Ji K."/>
            <person name="Li J."/>
        </authorList>
    </citation>
    <scope>NUCLEOTIDE SEQUENCE</scope>
    <source>
        <strain evidence="2">JKM2019</strain>
        <tissue evidence="2">Whole body</tissue>
    </source>
</reference>
<dbReference type="AlphaFoldDB" id="A0A922I7I9"/>
<keyword evidence="1" id="KW-0472">Membrane</keyword>
<reference evidence="3" key="1">
    <citation type="submission" date="2013-05" db="EMBL/GenBank/DDBJ databases">
        <authorList>
            <person name="Yim A.K.Y."/>
            <person name="Chan T.F."/>
            <person name="Ji K.M."/>
            <person name="Liu X.Y."/>
            <person name="Zhou J.W."/>
            <person name="Li R.Q."/>
            <person name="Yang K.Y."/>
            <person name="Li J."/>
            <person name="Li M."/>
            <person name="Law P.T.W."/>
            <person name="Wu Y.L."/>
            <person name="Cai Z.L."/>
            <person name="Qin H."/>
            <person name="Bao Y."/>
            <person name="Leung R.K.K."/>
            <person name="Ng P.K.S."/>
            <person name="Zou J."/>
            <person name="Zhong X.J."/>
            <person name="Ran P.X."/>
            <person name="Zhong N.S."/>
            <person name="Liu Z.G."/>
            <person name="Tsui S.K.W."/>
        </authorList>
    </citation>
    <scope>NUCLEOTIDE SEQUENCE</scope>
    <source>
        <strain evidence="3">Derf</strain>
        <tissue evidence="3">Whole organism</tissue>
    </source>
</reference>
<keyword evidence="4" id="KW-1185">Reference proteome</keyword>
<evidence type="ECO:0000313" key="2">
    <source>
        <dbReference type="EMBL" id="KAH7639283.1"/>
    </source>
</evidence>
<feature type="transmembrane region" description="Helical" evidence="1">
    <location>
        <begin position="73"/>
        <end position="90"/>
    </location>
</feature>
<keyword evidence="1" id="KW-0812">Transmembrane</keyword>
<dbReference type="Proteomes" id="UP000828236">
    <property type="component" value="Unassembled WGS sequence"/>
</dbReference>
<dbReference type="Proteomes" id="UP000790347">
    <property type="component" value="Unassembled WGS sequence"/>
</dbReference>
<feature type="transmembrane region" description="Helical" evidence="1">
    <location>
        <begin position="237"/>
        <end position="256"/>
    </location>
</feature>
<feature type="transmembrane region" description="Helical" evidence="1">
    <location>
        <begin position="355"/>
        <end position="375"/>
    </location>
</feature>
<reference evidence="2" key="3">
    <citation type="journal article" date="2021" name="World Allergy Organ. J.">
        <title>Chromosome-level assembly of Dermatophagoides farinae genome and transcriptome reveals two novel allergens Der f 37 and Der f 39.</title>
        <authorList>
            <person name="Chen J."/>
            <person name="Cai Z."/>
            <person name="Fan D."/>
            <person name="Hu J."/>
            <person name="Hou Y."/>
            <person name="He Y."/>
            <person name="Zhang Z."/>
            <person name="Zhao Z."/>
            <person name="Gao P."/>
            <person name="Hu W."/>
            <person name="Sun J."/>
            <person name="Li J."/>
            <person name="Ji K."/>
        </authorList>
    </citation>
    <scope>NUCLEOTIDE SEQUENCE</scope>
    <source>
        <strain evidence="2">JKM2019</strain>
    </source>
</reference>
<accession>A0A922I7I9</accession>
<feature type="transmembrane region" description="Helical" evidence="1">
    <location>
        <begin position="381"/>
        <end position="406"/>
    </location>
</feature>
<evidence type="ECO:0000313" key="3">
    <source>
        <dbReference type="EMBL" id="KAH9522156.1"/>
    </source>
</evidence>
<gene>
    <name evidence="3" type="ORF">DERF_005755</name>
    <name evidence="2" type="ORF">HUG17_3316</name>
</gene>
<name>A0A922I7I9_DERFA</name>
<feature type="transmembrane region" description="Helical" evidence="1">
    <location>
        <begin position="276"/>
        <end position="299"/>
    </location>
</feature>
<proteinExistence type="predicted"/>